<feature type="compositionally biased region" description="Polar residues" evidence="9">
    <location>
        <begin position="339"/>
        <end position="350"/>
    </location>
</feature>
<evidence type="ECO:0000256" key="6">
    <source>
        <dbReference type="ARBA" id="ARBA00037631"/>
    </source>
</evidence>
<dbReference type="EMBL" id="LK056654">
    <property type="protein sequence ID" value="CDU22189.1"/>
    <property type="molecule type" value="Genomic_DNA"/>
</dbReference>
<feature type="region of interest" description="Disordered" evidence="9">
    <location>
        <begin position="761"/>
        <end position="930"/>
    </location>
</feature>
<keyword evidence="4 8" id="KW-0456">Lyase</keyword>
<dbReference type="Gene3D" id="2.160.20.10">
    <property type="entry name" value="Single-stranded right-handed beta-helix, Pectin lyase-like"/>
    <property type="match status" value="1"/>
</dbReference>
<dbReference type="Pfam" id="PF00544">
    <property type="entry name" value="Pectate_lyase_4"/>
    <property type="match status" value="1"/>
</dbReference>
<dbReference type="SMART" id="SM00656">
    <property type="entry name" value="Amb_all"/>
    <property type="match status" value="1"/>
</dbReference>
<evidence type="ECO:0000256" key="4">
    <source>
        <dbReference type="ARBA" id="ARBA00023239"/>
    </source>
</evidence>
<comment type="catalytic activity">
    <reaction evidence="5">
        <text>Eliminative cleavage of (1-&gt;4)-alpha-D-galacturonan methyl ester to give oligosaccharides with 4-deoxy-6-O-methyl-alpha-D-galact-4-enuronosyl groups at their non-reducing ends.</text>
        <dbReference type="EC" id="4.2.2.10"/>
    </reaction>
</comment>
<feature type="compositionally biased region" description="Basic and acidic residues" evidence="9">
    <location>
        <begin position="886"/>
        <end position="930"/>
    </location>
</feature>
<organism evidence="12">
    <name type="scientific">Sporisorium scitamineum</name>
    <dbReference type="NCBI Taxonomy" id="49012"/>
    <lineage>
        <taxon>Eukaryota</taxon>
        <taxon>Fungi</taxon>
        <taxon>Dikarya</taxon>
        <taxon>Basidiomycota</taxon>
        <taxon>Ustilaginomycotina</taxon>
        <taxon>Ustilaginomycetes</taxon>
        <taxon>Ustilaginales</taxon>
        <taxon>Ustilaginaceae</taxon>
        <taxon>Sporisorium</taxon>
    </lineage>
</organism>
<dbReference type="AlphaFoldDB" id="A0A127Z7S4"/>
<comment type="similarity">
    <text evidence="1 8">Belongs to the polysaccharide lyase 1 family.</text>
</comment>
<evidence type="ECO:0000256" key="3">
    <source>
        <dbReference type="ARBA" id="ARBA00023180"/>
    </source>
</evidence>
<sequence>MRLLFMWPFGPPLLLLALSLFGLASAEVVQMTQADRPKYLNYDILLHKFYKPETDEICFHNGLRYTNCSPDGGSLVNIDVFTREQLRELVLAKHGGEGTIQLLVYVLLINLERSQYVTGSPTPGHESPDELKAKAQDAIVGRAKKFPGGIGGGLEMKVSDFDPNVDGPAAAKKLGAPPVDSTEDSCYLVWLKSRHYDQGAINTVLNELYVRHVAITQGDKKVWDMESPTGCYSHKAVAPGPLVPKLRILDPPPPKPEANEALAVSYTKHLNPRSVQDGEVDDMKVFHPVMQTHLDDPWKKDGEFQQEKVLTPGEFVHRKRSMGKGWVGGHRHVKREGADNTNQQPYTPTSPFDDDPAYRNGLPTAPVELGDAGSGSAEAGTGGSAITSKPHGFAAGVTGGGSATPVIPKNIHELTKLLTDPQPQVIHLDKVYDFRGSEGVCTDCAGCIPDSYAKCPDKGQLAIDNGQGWCSGKPPKKVTYDKAGLTPIRVASNKSVIGITANAAMRGKGLRIAHHKNIILHNFRIDEINPSQIWSGDGITIYDSDLVWIDKITFSMIGRQFIVTGYEAAGRLTISNCLFDCYTKWSSTCDDSHYWTVLGYGKSDKVTFSGNLMQHCSGRSPRIANPDNERGDSVWHVVNNVFDRNTGHSLDMGPGISALIEGNVFTDVAQTSLHEASPGRAFAPSDKGVCDQCKGPLGRECQPNAYKNAQPVPSTTSPAEVLKDVAPEKMGGALPPGQVVAKVGQTAGCAGGKGVADGDVGGSGQGAAGDGAQQEGYADGTQQEGYGNGAAQVPGGNAAPGTGAGAGSGSGSGPGVSQPGAGAGAGSGTGAYIPGIGFGGSSSSAPDPNKPALPGAKIGGPAFGSNDKEVQPERYGAAPQQPISDDEQKRQQKLWDEQQKKQEKASKKEEEQKKQEKQKSENELEKQQKQ</sequence>
<evidence type="ECO:0000256" key="1">
    <source>
        <dbReference type="ARBA" id="ARBA00010980"/>
    </source>
</evidence>
<evidence type="ECO:0000256" key="8">
    <source>
        <dbReference type="RuleBase" id="RU361173"/>
    </source>
</evidence>
<gene>
    <name evidence="12" type="ORF">SPSC_00819</name>
</gene>
<dbReference type="InterPro" id="IPR002022">
    <property type="entry name" value="Pec_lyase"/>
</dbReference>
<keyword evidence="2" id="KW-1015">Disulfide bond</keyword>
<dbReference type="GO" id="GO:0047490">
    <property type="term" value="F:pectin lyase activity"/>
    <property type="evidence" value="ECO:0007669"/>
    <property type="project" value="UniProtKB-EC"/>
</dbReference>
<dbReference type="SUPFAM" id="SSF51126">
    <property type="entry name" value="Pectin lyase-like"/>
    <property type="match status" value="1"/>
</dbReference>
<evidence type="ECO:0000259" key="11">
    <source>
        <dbReference type="SMART" id="SM00656"/>
    </source>
</evidence>
<feature type="region of interest" description="Disordered" evidence="9">
    <location>
        <begin position="325"/>
        <end position="387"/>
    </location>
</feature>
<keyword evidence="8" id="KW-0624">Polysaccharide degradation</keyword>
<evidence type="ECO:0000256" key="10">
    <source>
        <dbReference type="SAM" id="SignalP"/>
    </source>
</evidence>
<name>A0A127Z7S4_9BASI</name>
<dbReference type="PANTHER" id="PTHR31683:SF67">
    <property type="entry name" value="PECTIN LYASE F-RELATED"/>
    <property type="match status" value="1"/>
</dbReference>
<keyword evidence="3" id="KW-0325">Glycoprotein</keyword>
<dbReference type="GO" id="GO:0000272">
    <property type="term" value="P:polysaccharide catabolic process"/>
    <property type="evidence" value="ECO:0007669"/>
    <property type="project" value="UniProtKB-KW"/>
</dbReference>
<evidence type="ECO:0000256" key="9">
    <source>
        <dbReference type="SAM" id="MobiDB-lite"/>
    </source>
</evidence>
<feature type="domain" description="Pectate lyase" evidence="11">
    <location>
        <begin position="453"/>
        <end position="671"/>
    </location>
</feature>
<dbReference type="InterPro" id="IPR012334">
    <property type="entry name" value="Pectin_lyas_fold"/>
</dbReference>
<feature type="compositionally biased region" description="Low complexity" evidence="9">
    <location>
        <begin position="770"/>
        <end position="780"/>
    </location>
</feature>
<evidence type="ECO:0000256" key="7">
    <source>
        <dbReference type="ARBA" id="ARBA00039082"/>
    </source>
</evidence>
<evidence type="ECO:0000256" key="5">
    <source>
        <dbReference type="ARBA" id="ARBA00036818"/>
    </source>
</evidence>
<dbReference type="PANTHER" id="PTHR31683">
    <property type="entry name" value="PECTATE LYASE 18-RELATED"/>
    <property type="match status" value="1"/>
</dbReference>
<dbReference type="GO" id="GO:0005576">
    <property type="term" value="C:extracellular region"/>
    <property type="evidence" value="ECO:0007669"/>
    <property type="project" value="UniProtKB-SubCell"/>
</dbReference>
<keyword evidence="8" id="KW-0119">Carbohydrate metabolism</keyword>
<dbReference type="InterPro" id="IPR045032">
    <property type="entry name" value="PEL"/>
</dbReference>
<comment type="subcellular location">
    <subcellularLocation>
        <location evidence="8">Secreted</location>
    </subcellularLocation>
</comment>
<accession>A0A127Z7S4</accession>
<proteinExistence type="inferred from homology"/>
<evidence type="ECO:0000313" key="12">
    <source>
        <dbReference type="EMBL" id="CDU22189.1"/>
    </source>
</evidence>
<keyword evidence="8" id="KW-0964">Secreted</keyword>
<dbReference type="InterPro" id="IPR011050">
    <property type="entry name" value="Pectin_lyase_fold/virulence"/>
</dbReference>
<evidence type="ECO:0000256" key="2">
    <source>
        <dbReference type="ARBA" id="ARBA00023157"/>
    </source>
</evidence>
<comment type="function">
    <text evidence="6">Pectinolytic enzymes consist of four classes of enzymes: pectin lyase, polygalacturonase, pectin methylesterase and rhamnogalacturonase. Among pectinolytic enzymes, pectin lyase is the most important in depolymerization of pectin, since it cleaves internal glycosidic bonds of highly methylated pectins.</text>
</comment>
<dbReference type="OrthoDB" id="1637350at2759"/>
<feature type="compositionally biased region" description="Low complexity" evidence="9">
    <location>
        <begin position="370"/>
        <end position="387"/>
    </location>
</feature>
<feature type="chain" id="PRO_5007281178" description="pectin lyase" evidence="10">
    <location>
        <begin position="27"/>
        <end position="930"/>
    </location>
</feature>
<protein>
    <recommendedName>
        <fullName evidence="7">pectin lyase</fullName>
        <ecNumber evidence="7">4.2.2.10</ecNumber>
    </recommendedName>
</protein>
<keyword evidence="10" id="KW-0732">Signal</keyword>
<feature type="compositionally biased region" description="Gly residues" evidence="9">
    <location>
        <begin position="802"/>
        <end position="814"/>
    </location>
</feature>
<feature type="signal peptide" evidence="10">
    <location>
        <begin position="1"/>
        <end position="26"/>
    </location>
</feature>
<reference evidence="12" key="1">
    <citation type="submission" date="2014-06" db="EMBL/GenBank/DDBJ databases">
        <authorList>
            <person name="Ju J."/>
            <person name="Zhang J."/>
        </authorList>
    </citation>
    <scope>NUCLEOTIDE SEQUENCE</scope>
    <source>
        <strain evidence="12">SscI8</strain>
    </source>
</reference>
<dbReference type="GO" id="GO:0030570">
    <property type="term" value="F:pectate lyase activity"/>
    <property type="evidence" value="ECO:0007669"/>
    <property type="project" value="InterPro"/>
</dbReference>
<dbReference type="EC" id="4.2.2.10" evidence="7"/>